<evidence type="ECO:0000256" key="7">
    <source>
        <dbReference type="ARBA" id="ARBA00049169"/>
    </source>
</evidence>
<keyword evidence="5" id="KW-0560">Oxidoreductase</keyword>
<feature type="region of interest" description="Disordered" evidence="8">
    <location>
        <begin position="306"/>
        <end position="325"/>
    </location>
</feature>
<feature type="compositionally biased region" description="Gly residues" evidence="8">
    <location>
        <begin position="58"/>
        <end position="68"/>
    </location>
</feature>
<evidence type="ECO:0000313" key="10">
    <source>
        <dbReference type="EMBL" id="GBF96179.1"/>
    </source>
</evidence>
<comment type="catalytic activity">
    <reaction evidence="7">
        <text>L-prolyl-[collagen] + 2-oxoglutarate + O2 = trans-4-hydroxy-L-prolyl-[collagen] + succinate + CO2</text>
        <dbReference type="Rhea" id="RHEA:18945"/>
        <dbReference type="Rhea" id="RHEA-COMP:11676"/>
        <dbReference type="Rhea" id="RHEA-COMP:11680"/>
        <dbReference type="ChEBI" id="CHEBI:15379"/>
        <dbReference type="ChEBI" id="CHEBI:16526"/>
        <dbReference type="ChEBI" id="CHEBI:16810"/>
        <dbReference type="ChEBI" id="CHEBI:30031"/>
        <dbReference type="ChEBI" id="CHEBI:50342"/>
        <dbReference type="ChEBI" id="CHEBI:61965"/>
        <dbReference type="EC" id="1.14.11.2"/>
    </reaction>
</comment>
<dbReference type="PANTHER" id="PTHR10869">
    <property type="entry name" value="PROLYL 4-HYDROXYLASE ALPHA SUBUNIT"/>
    <property type="match status" value="1"/>
</dbReference>
<keyword evidence="4" id="KW-0223">Dioxygenase</keyword>
<evidence type="ECO:0000256" key="1">
    <source>
        <dbReference type="ARBA" id="ARBA00001961"/>
    </source>
</evidence>
<dbReference type="OrthoDB" id="420380at2759"/>
<evidence type="ECO:0000256" key="6">
    <source>
        <dbReference type="ARBA" id="ARBA00023004"/>
    </source>
</evidence>
<feature type="compositionally biased region" description="Low complexity" evidence="8">
    <location>
        <begin position="466"/>
        <end position="475"/>
    </location>
</feature>
<name>A0A2V0P9D1_9CHLO</name>
<dbReference type="InterPro" id="IPR044862">
    <property type="entry name" value="Pro_4_hyd_alph_FE2OG_OXY"/>
</dbReference>
<dbReference type="GO" id="GO:0005506">
    <property type="term" value="F:iron ion binding"/>
    <property type="evidence" value="ECO:0007669"/>
    <property type="project" value="InterPro"/>
</dbReference>
<dbReference type="InParanoid" id="A0A2V0P9D1"/>
<feature type="compositionally biased region" description="Low complexity" evidence="8">
    <location>
        <begin position="185"/>
        <end position="196"/>
    </location>
</feature>
<evidence type="ECO:0000256" key="8">
    <source>
        <dbReference type="SAM" id="MobiDB-lite"/>
    </source>
</evidence>
<dbReference type="Pfam" id="PF13640">
    <property type="entry name" value="2OG-FeII_Oxy_3"/>
    <property type="match status" value="1"/>
</dbReference>
<dbReference type="GO" id="GO:0005789">
    <property type="term" value="C:endoplasmic reticulum membrane"/>
    <property type="evidence" value="ECO:0007669"/>
    <property type="project" value="UniProtKB-SubCell"/>
</dbReference>
<proteinExistence type="predicted"/>
<evidence type="ECO:0000313" key="11">
    <source>
        <dbReference type="Proteomes" id="UP000247498"/>
    </source>
</evidence>
<evidence type="ECO:0000256" key="5">
    <source>
        <dbReference type="ARBA" id="ARBA00023002"/>
    </source>
</evidence>
<dbReference type="Proteomes" id="UP000247498">
    <property type="component" value="Unassembled WGS sequence"/>
</dbReference>
<keyword evidence="11" id="KW-1185">Reference proteome</keyword>
<comment type="subcellular location">
    <subcellularLocation>
        <location evidence="2">Endoplasmic reticulum membrane</location>
        <topology evidence="2">Single-pass type II membrane protein</topology>
    </subcellularLocation>
</comment>
<keyword evidence="3" id="KW-0479">Metal-binding</keyword>
<accession>A0A2V0P9D1</accession>
<gene>
    <name evidence="10" type="ORF">Rsub_08927</name>
</gene>
<sequence length="682" mass="65589">MGSALSAATDSPSRRKPAGGLAAGGARQKQEAATKGAFSAGSAGSLPSLMTSDDSGDWDGGGSGGGGSSSSAAAAAAAAADEVVSRVAACHPGAIAVLRSPGGQQPGQDVVCSSRFWELDLSALPALPAAHLGAAAPLGGPCAVASPVFEFCAATAEGATVPVAWRLVLEVDPRVSAPAAPPPAGDGAAAAAAAPGAGPGGGAGPCLTASLLLERVPAGAGGPAGAKPARGGAGDAEAEVAAQLMVGVRLPWERDRVRLAVVDRVFPPPPPAAAAGAPPSRCALGDLQLPLGALLDARAASEARARGGPGAAARGGAEPAGGGGRSGPGGFGLLAGITAARAAEEAGRVGGAASAGAGAAAAAGLQQGLLPAAAAAAFPAGAAPGSGEQNGGGSAGAGAGGGLTVCVTFHMLDLVPAGAASGASAARRATAAASDARAPASAALSPPGASCAAAAAPGPLRPQPHPRAVSAASAARGAAPAGPHLVVHHLSSRPRLLVIDGFWGADMCDELMASAAPRLTRSRVASGNETPSRTSWSFFFTRAAAEAPLIKAAEASIEALFAEAAHYDNRSGVPLTRAATIIVYLQDTPAGGATSFPRAALSGAYARPAGGGAPRLALPEGVEALGAGRGGDGVRVFPRRGRAVVFWSRRADGDEDAASIHAAEVVGRGDKWIATRWMKAAD</sequence>
<dbReference type="Gene3D" id="2.60.120.620">
    <property type="entry name" value="q2cbj1_9rhob like domain"/>
    <property type="match status" value="2"/>
</dbReference>
<evidence type="ECO:0000259" key="9">
    <source>
        <dbReference type="SMART" id="SM00702"/>
    </source>
</evidence>
<protein>
    <recommendedName>
        <fullName evidence="9">Prolyl 4-hydroxylase alpha subunit domain-containing protein</fullName>
    </recommendedName>
</protein>
<feature type="region of interest" description="Disordered" evidence="8">
    <location>
        <begin position="452"/>
        <end position="475"/>
    </location>
</feature>
<dbReference type="GO" id="GO:0031418">
    <property type="term" value="F:L-ascorbic acid binding"/>
    <property type="evidence" value="ECO:0007669"/>
    <property type="project" value="InterPro"/>
</dbReference>
<dbReference type="GO" id="GO:0004656">
    <property type="term" value="F:procollagen-proline 4-dioxygenase activity"/>
    <property type="evidence" value="ECO:0007669"/>
    <property type="project" value="UniProtKB-EC"/>
</dbReference>
<dbReference type="SMART" id="SM00702">
    <property type="entry name" value="P4Hc"/>
    <property type="match status" value="1"/>
</dbReference>
<dbReference type="EMBL" id="BDRX01000075">
    <property type="protein sequence ID" value="GBF96179.1"/>
    <property type="molecule type" value="Genomic_DNA"/>
</dbReference>
<feature type="domain" description="Prolyl 4-hydroxylase alpha subunit" evidence="9">
    <location>
        <begin position="494"/>
        <end position="679"/>
    </location>
</feature>
<organism evidence="10 11">
    <name type="scientific">Raphidocelis subcapitata</name>
    <dbReference type="NCBI Taxonomy" id="307507"/>
    <lineage>
        <taxon>Eukaryota</taxon>
        <taxon>Viridiplantae</taxon>
        <taxon>Chlorophyta</taxon>
        <taxon>core chlorophytes</taxon>
        <taxon>Chlorophyceae</taxon>
        <taxon>CS clade</taxon>
        <taxon>Sphaeropleales</taxon>
        <taxon>Selenastraceae</taxon>
        <taxon>Raphidocelis</taxon>
    </lineage>
</organism>
<dbReference type="InterPro" id="IPR006620">
    <property type="entry name" value="Pro_4_hyd_alph"/>
</dbReference>
<reference evidence="10 11" key="1">
    <citation type="journal article" date="2018" name="Sci. Rep.">
        <title>Raphidocelis subcapitata (=Pseudokirchneriella subcapitata) provides an insight into genome evolution and environmental adaptations in the Sphaeropleales.</title>
        <authorList>
            <person name="Suzuki S."/>
            <person name="Yamaguchi H."/>
            <person name="Nakajima N."/>
            <person name="Kawachi M."/>
        </authorList>
    </citation>
    <scope>NUCLEOTIDE SEQUENCE [LARGE SCALE GENOMIC DNA]</scope>
    <source>
        <strain evidence="10 11">NIES-35</strain>
    </source>
</reference>
<comment type="caution">
    <text evidence="10">The sequence shown here is derived from an EMBL/GenBank/DDBJ whole genome shotgun (WGS) entry which is preliminary data.</text>
</comment>
<evidence type="ECO:0000256" key="3">
    <source>
        <dbReference type="ARBA" id="ARBA00022723"/>
    </source>
</evidence>
<keyword evidence="6" id="KW-0408">Iron</keyword>
<evidence type="ECO:0000256" key="2">
    <source>
        <dbReference type="ARBA" id="ARBA00004648"/>
    </source>
</evidence>
<feature type="region of interest" description="Disordered" evidence="8">
    <location>
        <begin position="1"/>
        <end position="71"/>
    </location>
</feature>
<dbReference type="InterPro" id="IPR045054">
    <property type="entry name" value="P4HA-like"/>
</dbReference>
<comment type="cofactor">
    <cofactor evidence="1">
        <name>L-ascorbate</name>
        <dbReference type="ChEBI" id="CHEBI:38290"/>
    </cofactor>
</comment>
<dbReference type="AlphaFoldDB" id="A0A2V0P9D1"/>
<evidence type="ECO:0000256" key="4">
    <source>
        <dbReference type="ARBA" id="ARBA00022964"/>
    </source>
</evidence>
<feature type="region of interest" description="Disordered" evidence="8">
    <location>
        <begin position="177"/>
        <end position="196"/>
    </location>
</feature>
<feature type="compositionally biased region" description="Polar residues" evidence="8">
    <location>
        <begin position="1"/>
        <end position="11"/>
    </location>
</feature>
<dbReference type="PANTHER" id="PTHR10869:SF238">
    <property type="entry name" value="PROLYL 4-HYDROXYLASE 6-RELATED"/>
    <property type="match status" value="1"/>
</dbReference>